<name>G0EXJ0_CUPNN</name>
<gene>
    <name evidence="1" type="ordered locus">CNE_1c07310</name>
</gene>
<proteinExistence type="predicted"/>
<dbReference type="HOGENOM" id="CLU_3288273_0_0_4"/>
<dbReference type="KEGG" id="cnc:CNE_1c07310"/>
<sequence length="40" mass="4043">MALRAPCGSAWVEGIDALTSVCPMLAKAGPAVSHLFGWAG</sequence>
<accession>G0EXJ0</accession>
<evidence type="ECO:0000313" key="1">
    <source>
        <dbReference type="EMBL" id="AEI76095.1"/>
    </source>
</evidence>
<organism evidence="1 2">
    <name type="scientific">Cupriavidus necator (strain ATCC 43291 / DSM 13513 / CCUG 52238 / LMG 8453 / N-1)</name>
    <name type="common">Ralstonia eutropha</name>
    <dbReference type="NCBI Taxonomy" id="1042878"/>
    <lineage>
        <taxon>Bacteria</taxon>
        <taxon>Pseudomonadati</taxon>
        <taxon>Pseudomonadota</taxon>
        <taxon>Betaproteobacteria</taxon>
        <taxon>Burkholderiales</taxon>
        <taxon>Burkholderiaceae</taxon>
        <taxon>Cupriavidus</taxon>
    </lineage>
</organism>
<dbReference type="Proteomes" id="UP000006798">
    <property type="component" value="Chromosome 1"/>
</dbReference>
<dbReference type="EMBL" id="CP002877">
    <property type="protein sequence ID" value="AEI76095.1"/>
    <property type="molecule type" value="Genomic_DNA"/>
</dbReference>
<dbReference type="AlphaFoldDB" id="G0EXJ0"/>
<evidence type="ECO:0000313" key="2">
    <source>
        <dbReference type="Proteomes" id="UP000006798"/>
    </source>
</evidence>
<reference evidence="1 2" key="1">
    <citation type="journal article" date="2011" name="J. Bacteriol.">
        <title>Complete genome sequence of the type strain Cupriavidus necator N-1.</title>
        <authorList>
            <person name="Poehlein A."/>
            <person name="Kusian B."/>
            <person name="Friedrich B."/>
            <person name="Daniel R."/>
            <person name="Bowien B."/>
        </authorList>
    </citation>
    <scope>NUCLEOTIDE SEQUENCE [LARGE SCALE GENOMIC DNA]</scope>
    <source>
        <strain evidence="2">ATCC 43291 / DSM 13513 / CCUG 52238 / LMG 8453 / N-1</strain>
    </source>
</reference>
<protein>
    <submittedName>
        <fullName evidence="1">Uncharacterized protein</fullName>
    </submittedName>
</protein>